<gene>
    <name evidence="2" type="ORF">ILUMI_21421</name>
</gene>
<dbReference type="PANTHER" id="PTHR47331">
    <property type="entry name" value="PHD-TYPE DOMAIN-CONTAINING PROTEIN"/>
    <property type="match status" value="1"/>
</dbReference>
<keyword evidence="3" id="KW-1185">Reference proteome</keyword>
<dbReference type="OrthoDB" id="5967017at2759"/>
<dbReference type="Pfam" id="PF18701">
    <property type="entry name" value="DUF5641"/>
    <property type="match status" value="1"/>
</dbReference>
<accession>A0A8K0G3K9</accession>
<dbReference type="InterPro" id="IPR040676">
    <property type="entry name" value="DUF5641"/>
</dbReference>
<dbReference type="Proteomes" id="UP000801492">
    <property type="component" value="Unassembled WGS sequence"/>
</dbReference>
<protein>
    <recommendedName>
        <fullName evidence="1">DUF5641 domain-containing protein</fullName>
    </recommendedName>
</protein>
<reference evidence="2" key="1">
    <citation type="submission" date="2019-08" db="EMBL/GenBank/DDBJ databases">
        <title>The genome of the North American firefly Photinus pyralis.</title>
        <authorList>
            <consortium name="Photinus pyralis genome working group"/>
            <person name="Fallon T.R."/>
            <person name="Sander Lower S.E."/>
            <person name="Weng J.-K."/>
        </authorList>
    </citation>
    <scope>NUCLEOTIDE SEQUENCE</scope>
    <source>
        <strain evidence="2">TRF0915ILg1</strain>
        <tissue evidence="2">Whole body</tissue>
    </source>
</reference>
<organism evidence="2 3">
    <name type="scientific">Ignelater luminosus</name>
    <name type="common">Cucubano</name>
    <name type="synonym">Pyrophorus luminosus</name>
    <dbReference type="NCBI Taxonomy" id="2038154"/>
    <lineage>
        <taxon>Eukaryota</taxon>
        <taxon>Metazoa</taxon>
        <taxon>Ecdysozoa</taxon>
        <taxon>Arthropoda</taxon>
        <taxon>Hexapoda</taxon>
        <taxon>Insecta</taxon>
        <taxon>Pterygota</taxon>
        <taxon>Neoptera</taxon>
        <taxon>Endopterygota</taxon>
        <taxon>Coleoptera</taxon>
        <taxon>Polyphaga</taxon>
        <taxon>Elateriformia</taxon>
        <taxon>Elateroidea</taxon>
        <taxon>Elateridae</taxon>
        <taxon>Agrypninae</taxon>
        <taxon>Pyrophorini</taxon>
        <taxon>Ignelater</taxon>
    </lineage>
</organism>
<evidence type="ECO:0000313" key="3">
    <source>
        <dbReference type="Proteomes" id="UP000801492"/>
    </source>
</evidence>
<proteinExistence type="predicted"/>
<dbReference type="EMBL" id="VTPC01090140">
    <property type="protein sequence ID" value="KAF2884746.1"/>
    <property type="molecule type" value="Genomic_DNA"/>
</dbReference>
<comment type="caution">
    <text evidence="2">The sequence shown here is derived from an EMBL/GenBank/DDBJ whole genome shotgun (WGS) entry which is preliminary data.</text>
</comment>
<name>A0A8K0G3K9_IGNLU</name>
<evidence type="ECO:0000259" key="1">
    <source>
        <dbReference type="Pfam" id="PF18701"/>
    </source>
</evidence>
<dbReference type="AlphaFoldDB" id="A0A8K0G3K9"/>
<evidence type="ECO:0000313" key="2">
    <source>
        <dbReference type="EMBL" id="KAF2884746.1"/>
    </source>
</evidence>
<sequence>MELDDIKTTFWTDSTTVLAWVGRCESWDAYVYNRIREIREITCGQEWRHVPGGASWLSQSEKTWLQPKLTYNEEEINSERKKNVVSALLNSNNLTLDWYYRWFSQYKKIVKSIGWMLKFFNNSKIKQHIKGELIAQEYNAAEIRVLLLVQQEAFDGVFNKTLKTLLPFTDEDGPIRIKTKVPIGRIIEWRFNPPVSLGRDGWFENEEMATILCDCELVINNRPLTYLSQDSSDLALLTPSLSLQEVEEIGVPDIDLIESTHLNRRLRYRQHLKSTPRKRFRTEYLGQLNLFSAKGSQKELSVGEIVLIVNDHSKRIDWPLARITEAIKGKDGYVRVVKLKTGAEELIRLIERVYPLELELKSDGVKLLVNISENQLKKMSPWIPV</sequence>
<feature type="domain" description="DUF5641" evidence="1">
    <location>
        <begin position="269"/>
        <end position="356"/>
    </location>
</feature>